<evidence type="ECO:0000313" key="9">
    <source>
        <dbReference type="Proteomes" id="UP000799776"/>
    </source>
</evidence>
<feature type="compositionally biased region" description="Basic and acidic residues" evidence="7">
    <location>
        <begin position="201"/>
        <end position="213"/>
    </location>
</feature>
<keyword evidence="5 6" id="KW-0539">Nucleus</keyword>
<dbReference type="GO" id="GO:0005730">
    <property type="term" value="C:nucleolus"/>
    <property type="evidence" value="ECO:0007669"/>
    <property type="project" value="TreeGrafter"/>
</dbReference>
<accession>A0A9P4M1I4</accession>
<keyword evidence="4 6" id="KW-0694">RNA-binding</keyword>
<dbReference type="EMBL" id="ML978713">
    <property type="protein sequence ID" value="KAF2089964.1"/>
    <property type="molecule type" value="Genomic_DNA"/>
</dbReference>
<dbReference type="InterPro" id="IPR011082">
    <property type="entry name" value="Exosome-assoc_fac/DNA_repair"/>
</dbReference>
<evidence type="ECO:0000256" key="6">
    <source>
        <dbReference type="RuleBase" id="RU368003"/>
    </source>
</evidence>
<comment type="function">
    <text evidence="6">Required for exosome-dependent processing of pre-rRNA and small nucleolar RNA (snRNA) precursors. Involved in processing of 35S pre-rRNA at the A0, A1 and A2 sites.</text>
</comment>
<keyword evidence="3 6" id="KW-0698">rRNA processing</keyword>
<dbReference type="PANTHER" id="PTHR15341">
    <property type="entry name" value="SUN-COR STEROID HORMONE RECEPTOR CO-REPRESSOR"/>
    <property type="match status" value="1"/>
</dbReference>
<feature type="compositionally biased region" description="Basic residues" evidence="7">
    <location>
        <begin position="252"/>
        <end position="263"/>
    </location>
</feature>
<dbReference type="AlphaFoldDB" id="A0A9P4M1I4"/>
<dbReference type="GO" id="GO:0003677">
    <property type="term" value="F:DNA binding"/>
    <property type="evidence" value="ECO:0007669"/>
    <property type="project" value="TreeGrafter"/>
</dbReference>
<evidence type="ECO:0000256" key="1">
    <source>
        <dbReference type="ARBA" id="ARBA00004123"/>
    </source>
</evidence>
<dbReference type="PANTHER" id="PTHR15341:SF3">
    <property type="entry name" value="NUCLEAR NUCLEIC ACID-BINDING PROTEIN C1D"/>
    <property type="match status" value="1"/>
</dbReference>
<proteinExistence type="inferred from homology"/>
<dbReference type="GO" id="GO:0003723">
    <property type="term" value="F:RNA binding"/>
    <property type="evidence" value="ECO:0007669"/>
    <property type="project" value="UniProtKB-UniRule"/>
</dbReference>
<dbReference type="OrthoDB" id="1421013at2759"/>
<evidence type="ECO:0000256" key="5">
    <source>
        <dbReference type="ARBA" id="ARBA00023242"/>
    </source>
</evidence>
<reference evidence="8" key="1">
    <citation type="journal article" date="2020" name="Stud. Mycol.">
        <title>101 Dothideomycetes genomes: a test case for predicting lifestyles and emergence of pathogens.</title>
        <authorList>
            <person name="Haridas S."/>
            <person name="Albert R."/>
            <person name="Binder M."/>
            <person name="Bloem J."/>
            <person name="Labutti K."/>
            <person name="Salamov A."/>
            <person name="Andreopoulos B."/>
            <person name="Baker S."/>
            <person name="Barry K."/>
            <person name="Bills G."/>
            <person name="Bluhm B."/>
            <person name="Cannon C."/>
            <person name="Castanera R."/>
            <person name="Culley D."/>
            <person name="Daum C."/>
            <person name="Ezra D."/>
            <person name="Gonzalez J."/>
            <person name="Henrissat B."/>
            <person name="Kuo A."/>
            <person name="Liang C."/>
            <person name="Lipzen A."/>
            <person name="Lutzoni F."/>
            <person name="Magnuson J."/>
            <person name="Mondo S."/>
            <person name="Nolan M."/>
            <person name="Ohm R."/>
            <person name="Pangilinan J."/>
            <person name="Park H.-J."/>
            <person name="Ramirez L."/>
            <person name="Alfaro M."/>
            <person name="Sun H."/>
            <person name="Tritt A."/>
            <person name="Yoshinaga Y."/>
            <person name="Zwiers L.-H."/>
            <person name="Turgeon B."/>
            <person name="Goodwin S."/>
            <person name="Spatafora J."/>
            <person name="Crous P."/>
            <person name="Grigoriev I."/>
        </authorList>
    </citation>
    <scope>NUCLEOTIDE SEQUENCE</scope>
    <source>
        <strain evidence="8">CBS 121410</strain>
    </source>
</reference>
<keyword evidence="9" id="KW-1185">Reference proteome</keyword>
<dbReference type="GO" id="GO:0000178">
    <property type="term" value="C:exosome (RNase complex)"/>
    <property type="evidence" value="ECO:0007669"/>
    <property type="project" value="TreeGrafter"/>
</dbReference>
<dbReference type="Proteomes" id="UP000799776">
    <property type="component" value="Unassembled WGS sequence"/>
</dbReference>
<gene>
    <name evidence="8" type="ORF">K490DRAFT_36063</name>
</gene>
<dbReference type="GO" id="GO:0000460">
    <property type="term" value="P:maturation of 5.8S rRNA"/>
    <property type="evidence" value="ECO:0007669"/>
    <property type="project" value="TreeGrafter"/>
</dbReference>
<evidence type="ECO:0000313" key="8">
    <source>
        <dbReference type="EMBL" id="KAF2089964.1"/>
    </source>
</evidence>
<comment type="subcellular location">
    <subcellularLocation>
        <location evidence="1 6">Nucleus</location>
    </subcellularLocation>
</comment>
<comment type="similarity">
    <text evidence="2 6">Belongs to the C1D family.</text>
</comment>
<evidence type="ECO:0000256" key="7">
    <source>
        <dbReference type="SAM" id="MobiDB-lite"/>
    </source>
</evidence>
<protein>
    <recommendedName>
        <fullName evidence="6">Exosome complex protein</fullName>
    </recommendedName>
</protein>
<name>A0A9P4M1I4_9PEZI</name>
<feature type="compositionally biased region" description="Polar residues" evidence="7">
    <location>
        <begin position="157"/>
        <end position="169"/>
    </location>
</feature>
<organism evidence="8 9">
    <name type="scientific">Saccharata proteae CBS 121410</name>
    <dbReference type="NCBI Taxonomy" id="1314787"/>
    <lineage>
        <taxon>Eukaryota</taxon>
        <taxon>Fungi</taxon>
        <taxon>Dikarya</taxon>
        <taxon>Ascomycota</taxon>
        <taxon>Pezizomycotina</taxon>
        <taxon>Dothideomycetes</taxon>
        <taxon>Dothideomycetes incertae sedis</taxon>
        <taxon>Botryosphaeriales</taxon>
        <taxon>Saccharataceae</taxon>
        <taxon>Saccharata</taxon>
    </lineage>
</organism>
<sequence>MDATDLRPLLESLELEIDDIEDALEPLLQSALPACASKLPLLDKAKLHVLVTYAIESLLFSYLRLNGTNAKEHPVFTELTRTRQYFQKISQIESAPAQRTQSLDKKAANRFIKHGLAGNERYDQERALKQARERAVAQLKLEQLNKKNKFDAAPISSEVSSNDSDTNPPEAQHAQKKRPMTASEPIESADGGQERKRARKARDGQQAEEHGRTGDVAPPRKTKSSRVPLGHGEAFKALLQGPIPETEDGDSKKRRKRSKKARE</sequence>
<feature type="region of interest" description="Disordered" evidence="7">
    <location>
        <begin position="152"/>
        <end position="263"/>
    </location>
</feature>
<dbReference type="InterPro" id="IPR007146">
    <property type="entry name" value="Sas10/Utp3/C1D"/>
</dbReference>
<evidence type="ECO:0000256" key="3">
    <source>
        <dbReference type="ARBA" id="ARBA00022552"/>
    </source>
</evidence>
<dbReference type="Pfam" id="PF04000">
    <property type="entry name" value="Sas10_Utp3"/>
    <property type="match status" value="1"/>
</dbReference>
<evidence type="ECO:0000256" key="2">
    <source>
        <dbReference type="ARBA" id="ARBA00009154"/>
    </source>
</evidence>
<evidence type="ECO:0000256" key="4">
    <source>
        <dbReference type="ARBA" id="ARBA00022884"/>
    </source>
</evidence>
<dbReference type="GO" id="GO:0010468">
    <property type="term" value="P:regulation of gene expression"/>
    <property type="evidence" value="ECO:0007669"/>
    <property type="project" value="TreeGrafter"/>
</dbReference>
<comment type="caution">
    <text evidence="8">The sequence shown here is derived from an EMBL/GenBank/DDBJ whole genome shotgun (WGS) entry which is preliminary data.</text>
</comment>